<dbReference type="GO" id="GO:0000272">
    <property type="term" value="P:polysaccharide catabolic process"/>
    <property type="evidence" value="ECO:0007669"/>
    <property type="project" value="InterPro"/>
</dbReference>
<dbReference type="SUPFAM" id="SSF63446">
    <property type="entry name" value="Type I dockerin domain"/>
    <property type="match status" value="1"/>
</dbReference>
<evidence type="ECO:0008006" key="2">
    <source>
        <dbReference type="Google" id="ProtNLM"/>
    </source>
</evidence>
<evidence type="ECO:0000313" key="1">
    <source>
        <dbReference type="EMBL" id="GAH27839.1"/>
    </source>
</evidence>
<dbReference type="AlphaFoldDB" id="X1FEJ7"/>
<dbReference type="SUPFAM" id="SSF52266">
    <property type="entry name" value="SGNH hydrolase"/>
    <property type="match status" value="1"/>
</dbReference>
<feature type="non-terminal residue" evidence="1">
    <location>
        <position position="1"/>
    </location>
</feature>
<reference evidence="1" key="1">
    <citation type="journal article" date="2014" name="Front. Microbiol.">
        <title>High frequency of phylogenetically diverse reductive dehalogenase-homologous genes in deep subseafloor sedimentary metagenomes.</title>
        <authorList>
            <person name="Kawai M."/>
            <person name="Futagami T."/>
            <person name="Toyoda A."/>
            <person name="Takaki Y."/>
            <person name="Nishi S."/>
            <person name="Hori S."/>
            <person name="Arai W."/>
            <person name="Tsubouchi T."/>
            <person name="Morono Y."/>
            <person name="Uchiyama I."/>
            <person name="Ito T."/>
            <person name="Fujiyama A."/>
            <person name="Inagaki F."/>
            <person name="Takami H."/>
        </authorList>
    </citation>
    <scope>NUCLEOTIDE SEQUENCE</scope>
    <source>
        <strain evidence="1">Expedition CK06-06</strain>
    </source>
</reference>
<dbReference type="Gene3D" id="3.40.50.1110">
    <property type="entry name" value="SGNH hydrolase"/>
    <property type="match status" value="1"/>
</dbReference>
<dbReference type="Gene3D" id="1.10.1330.10">
    <property type="entry name" value="Dockerin domain"/>
    <property type="match status" value="1"/>
</dbReference>
<gene>
    <name evidence="1" type="ORF">S03H2_10012</name>
</gene>
<dbReference type="InterPro" id="IPR013424">
    <property type="entry name" value="Ice-binding_C"/>
</dbReference>
<dbReference type="EMBL" id="BARU01005178">
    <property type="protein sequence ID" value="GAH27839.1"/>
    <property type="molecule type" value="Genomic_DNA"/>
</dbReference>
<organism evidence="1">
    <name type="scientific">marine sediment metagenome</name>
    <dbReference type="NCBI Taxonomy" id="412755"/>
    <lineage>
        <taxon>unclassified sequences</taxon>
        <taxon>metagenomes</taxon>
        <taxon>ecological metagenomes</taxon>
    </lineage>
</organism>
<protein>
    <recommendedName>
        <fullName evidence="2">SGNH hydrolase-type esterase domain-containing protein</fullName>
    </recommendedName>
</protein>
<dbReference type="InterPro" id="IPR036439">
    <property type="entry name" value="Dockerin_dom_sf"/>
</dbReference>
<comment type="caution">
    <text evidence="1">The sequence shown here is derived from an EMBL/GenBank/DDBJ whole genome shotgun (WGS) entry which is preliminary data.</text>
</comment>
<dbReference type="Pfam" id="PF00404">
    <property type="entry name" value="Dockerin_1"/>
    <property type="match status" value="1"/>
</dbReference>
<proteinExistence type="predicted"/>
<dbReference type="InterPro" id="IPR002105">
    <property type="entry name" value="Dockerin_1_rpt"/>
</dbReference>
<sequence length="361" mass="38811">AGTYKENLRQVVQACLANGTIPIITTIPPRRGYTPGVTDTYADAVRALALEEEIPLIEYNGEIHTRRPGGTWDGTLISGDGVHPSNTAPTGDFSETMLSTNGYTLRNWMTLHGAHEVWEQVIYEPPVPPPNVTLTHDIKYVGGTYGLTFTLDGGDGVEADFLVDMTFTGDGGGQIQQVQAFGAMDVDSDNMAAWFDATPEANYDMDLDSYFFQPFPANLTDPPGIIEGPNSYYIMADTGAAEYEDAGLAYIACTGDVAYSGTITRRGVAFPLSGTIDAPPPGDANGDDYVDGLDYVVWSNNYLQADVGWAGADFNGDGIADGLDYVMWSNFYSPQPGGIVPEPTSALLLVLGAWALRRRRG</sequence>
<dbReference type="InterPro" id="IPR036514">
    <property type="entry name" value="SGNH_hydro_sf"/>
</dbReference>
<name>X1FEJ7_9ZZZZ</name>
<dbReference type="GO" id="GO:0004553">
    <property type="term" value="F:hydrolase activity, hydrolyzing O-glycosyl compounds"/>
    <property type="evidence" value="ECO:0007669"/>
    <property type="project" value="InterPro"/>
</dbReference>
<accession>X1FEJ7</accession>
<dbReference type="NCBIfam" id="TIGR02595">
    <property type="entry name" value="PEP_CTERM"/>
    <property type="match status" value="1"/>
</dbReference>